<protein>
    <submittedName>
        <fullName evidence="2">Sugar isomerase</fullName>
    </submittedName>
</protein>
<dbReference type="InterPro" id="IPR046348">
    <property type="entry name" value="SIS_dom_sf"/>
</dbReference>
<dbReference type="Proteomes" id="UP000414364">
    <property type="component" value="Unassembled WGS sequence"/>
</dbReference>
<dbReference type="GO" id="GO:0004360">
    <property type="term" value="F:glutamine-fructose-6-phosphate transaminase (isomerizing) activity"/>
    <property type="evidence" value="ECO:0007669"/>
    <property type="project" value="TreeGrafter"/>
</dbReference>
<proteinExistence type="predicted"/>
<dbReference type="AlphaFoldDB" id="A0A5P0ZQA5"/>
<gene>
    <name evidence="2" type="ORF">FHL06_08555</name>
</gene>
<sequence length="329" mass="37481">MKIQEEVKETVKKALGKMNNKIDQVVWVGAGGSFGGFYGANYFMEQESKKISSHMFTSGEFIYATPKNIDEKTLAVLCSMRGTSETIDSAKVAKKMGSTTIGLYVDESGLTETCDYIIKYDSLALDESRIDRVNASIGICVAMNLLNEVEGYDHYKAAMAAFDVLDPMYRKAFEYTTPLAKEWAELNKNQKTIYILSSGPTFGAGYIFSICNLEEMLQLNAPTVHSYEFFNGPFEVTDKSKSFFQLLSTGRTRPEDERALKFEQRFGGKKLYVLDGKEIGLDDLEPHISEYFNHPIFSSILNNVYMRQLSYVIHEDFNTRRYMWKESYK</sequence>
<dbReference type="PANTHER" id="PTHR10937:SF14">
    <property type="entry name" value="FRUCTOSELYSINE 6-PHOSPHATE DEGLYCASE"/>
    <property type="match status" value="1"/>
</dbReference>
<dbReference type="RefSeq" id="WP_153385820.1">
    <property type="nucleotide sequence ID" value="NZ_VDFP01000017.1"/>
</dbReference>
<dbReference type="EMBL" id="VDFP01000017">
    <property type="protein sequence ID" value="MQS76427.1"/>
    <property type="molecule type" value="Genomic_DNA"/>
</dbReference>
<dbReference type="PANTHER" id="PTHR10937">
    <property type="entry name" value="GLUCOSAMINE--FRUCTOSE-6-PHOSPHATE AMINOTRANSFERASE, ISOMERIZING"/>
    <property type="match status" value="1"/>
</dbReference>
<name>A0A5P0ZQA5_9LACO</name>
<dbReference type="InterPro" id="IPR001347">
    <property type="entry name" value="SIS_dom"/>
</dbReference>
<comment type="caution">
    <text evidence="2">The sequence shown here is derived from an EMBL/GenBank/DDBJ whole genome shotgun (WGS) entry which is preliminary data.</text>
</comment>
<dbReference type="GO" id="GO:0016853">
    <property type="term" value="F:isomerase activity"/>
    <property type="evidence" value="ECO:0007669"/>
    <property type="project" value="UniProtKB-KW"/>
</dbReference>
<dbReference type="GO" id="GO:0006047">
    <property type="term" value="P:UDP-N-acetylglucosamine metabolic process"/>
    <property type="evidence" value="ECO:0007669"/>
    <property type="project" value="TreeGrafter"/>
</dbReference>
<keyword evidence="2" id="KW-0413">Isomerase</keyword>
<organism evidence="2 3">
    <name type="scientific">Companilactobacillus halodurans</name>
    <dbReference type="NCBI Taxonomy" id="2584183"/>
    <lineage>
        <taxon>Bacteria</taxon>
        <taxon>Bacillati</taxon>
        <taxon>Bacillota</taxon>
        <taxon>Bacilli</taxon>
        <taxon>Lactobacillales</taxon>
        <taxon>Lactobacillaceae</taxon>
        <taxon>Companilactobacillus</taxon>
    </lineage>
</organism>
<evidence type="ECO:0000313" key="3">
    <source>
        <dbReference type="Proteomes" id="UP000414364"/>
    </source>
</evidence>
<dbReference type="SUPFAM" id="SSF53697">
    <property type="entry name" value="SIS domain"/>
    <property type="match status" value="1"/>
</dbReference>
<dbReference type="Gene3D" id="1.10.10.2240">
    <property type="match status" value="1"/>
</dbReference>
<dbReference type="PROSITE" id="PS51464">
    <property type="entry name" value="SIS"/>
    <property type="match status" value="1"/>
</dbReference>
<feature type="domain" description="SIS" evidence="1">
    <location>
        <begin position="14"/>
        <end position="167"/>
    </location>
</feature>
<accession>A0A5P0ZQA5</accession>
<evidence type="ECO:0000313" key="2">
    <source>
        <dbReference type="EMBL" id="MQS76427.1"/>
    </source>
</evidence>
<dbReference type="GO" id="GO:0097367">
    <property type="term" value="F:carbohydrate derivative binding"/>
    <property type="evidence" value="ECO:0007669"/>
    <property type="project" value="InterPro"/>
</dbReference>
<reference evidence="2 3" key="1">
    <citation type="journal article" date="2019" name="Syst. Appl. Microbiol.">
        <title>Polyphasic characterization of two novel Lactobacillus spp. isolated from blown salami packages: Description of Lactobacillus halodurans sp. nov. and Lactobacillus salsicarnum sp. nov.</title>
        <authorList>
            <person name="Schuster J.A."/>
            <person name="Klingl A."/>
            <person name="Vogel R.F."/>
            <person name="Ehrmann M.A."/>
        </authorList>
    </citation>
    <scope>NUCLEOTIDE SEQUENCE [LARGE SCALE GENOMIC DNA]</scope>
    <source>
        <strain evidence="2 3">TMW 1.2172</strain>
    </source>
</reference>
<dbReference type="GO" id="GO:0006487">
    <property type="term" value="P:protein N-linked glycosylation"/>
    <property type="evidence" value="ECO:0007669"/>
    <property type="project" value="TreeGrafter"/>
</dbReference>
<dbReference type="Gene3D" id="3.40.50.10490">
    <property type="entry name" value="Glucose-6-phosphate isomerase like protein, domain 1"/>
    <property type="match status" value="1"/>
</dbReference>
<dbReference type="Gene3D" id="3.40.50.12570">
    <property type="match status" value="1"/>
</dbReference>
<evidence type="ECO:0000259" key="1">
    <source>
        <dbReference type="PROSITE" id="PS51464"/>
    </source>
</evidence>
<dbReference type="GO" id="GO:0006002">
    <property type="term" value="P:fructose 6-phosphate metabolic process"/>
    <property type="evidence" value="ECO:0007669"/>
    <property type="project" value="TreeGrafter"/>
</dbReference>